<gene>
    <name evidence="1" type="ORF">DEU50_12250</name>
</gene>
<dbReference type="AlphaFoldDB" id="A0AAX1PDH6"/>
<protein>
    <submittedName>
        <fullName evidence="1">Uncharacterized protein</fullName>
    </submittedName>
</protein>
<organism evidence="1 2">
    <name type="scientific">Aeromonas salmonicida</name>
    <dbReference type="NCBI Taxonomy" id="645"/>
    <lineage>
        <taxon>Bacteria</taxon>
        <taxon>Pseudomonadati</taxon>
        <taxon>Pseudomonadota</taxon>
        <taxon>Gammaproteobacteria</taxon>
        <taxon>Aeromonadales</taxon>
        <taxon>Aeromonadaceae</taxon>
        <taxon>Aeromonas</taxon>
    </lineage>
</organism>
<proteinExistence type="predicted"/>
<evidence type="ECO:0000313" key="1">
    <source>
        <dbReference type="EMBL" id="RAI99663.1"/>
    </source>
</evidence>
<dbReference type="EMBL" id="QLLM01000022">
    <property type="protein sequence ID" value="RAI99663.1"/>
    <property type="molecule type" value="Genomic_DNA"/>
</dbReference>
<comment type="caution">
    <text evidence="1">The sequence shown here is derived from an EMBL/GenBank/DDBJ whole genome shotgun (WGS) entry which is preliminary data.</text>
</comment>
<dbReference type="Proteomes" id="UP000249422">
    <property type="component" value="Unassembled WGS sequence"/>
</dbReference>
<evidence type="ECO:0000313" key="2">
    <source>
        <dbReference type="Proteomes" id="UP000249422"/>
    </source>
</evidence>
<accession>A0AAX1PDH6</accession>
<reference evidence="1 2" key="1">
    <citation type="submission" date="2018-06" db="EMBL/GenBank/DDBJ databases">
        <title>Freshwater and sediment microbial communities from various areas in North America, analyzing microbe dynamics in response to fracking.</title>
        <authorList>
            <person name="Lamendella R."/>
        </authorList>
    </citation>
    <scope>NUCLEOTIDE SEQUENCE [LARGE SCALE GENOMIC DNA]</scope>
    <source>
        <strain evidence="1 2">17</strain>
    </source>
</reference>
<sequence>MVPLLVAALRDDCFYPSAPEFGPQSPAAIGLICGKMRWTRAITA</sequence>
<name>A0AAX1PDH6_AERSA</name>